<dbReference type="Proteomes" id="UP000195814">
    <property type="component" value="Chromosome"/>
</dbReference>
<keyword evidence="3" id="KW-1185">Reference proteome</keyword>
<dbReference type="AlphaFoldDB" id="A0A1Y0LQI4"/>
<dbReference type="KEGG" id="tci:A7K98_16835"/>
<gene>
    <name evidence="1" type="ORF">A7K98_16835</name>
    <name evidence="2" type="ORF">A7K99_16820</name>
</gene>
<evidence type="ECO:0000313" key="1">
    <source>
        <dbReference type="EMBL" id="ARU96263.1"/>
    </source>
</evidence>
<dbReference type="InterPro" id="IPR011250">
    <property type="entry name" value="OMP/PagP_B-barrel"/>
</dbReference>
<protein>
    <recommendedName>
        <fullName evidence="5">Outer membrane protein beta-barrel domain-containing protein</fullName>
    </recommendedName>
</protein>
<dbReference type="Proteomes" id="UP000195729">
    <property type="component" value="Chromosome"/>
</dbReference>
<proteinExistence type="predicted"/>
<reference evidence="3 4" key="1">
    <citation type="submission" date="2016-05" db="EMBL/GenBank/DDBJ databases">
        <title>Complete genome sequence of two 2,5-diketo-D-glunonic acid producing strain Tatumella citrea.</title>
        <authorList>
            <person name="Duan C."/>
            <person name="Yang J."/>
            <person name="Yang S."/>
        </authorList>
    </citation>
    <scope>NUCLEOTIDE SEQUENCE [LARGE SCALE GENOMIC DNA]</scope>
    <source>
        <strain evidence="2 3">ATCC 39140</strain>
        <strain evidence="1 4">DSM 13699</strain>
    </source>
</reference>
<evidence type="ECO:0000313" key="3">
    <source>
        <dbReference type="Proteomes" id="UP000195729"/>
    </source>
</evidence>
<dbReference type="SUPFAM" id="SSF56925">
    <property type="entry name" value="OMPA-like"/>
    <property type="match status" value="1"/>
</dbReference>
<organism evidence="1 4">
    <name type="scientific">Tatumella citrea</name>
    <name type="common">Pantoea citrea</name>
    <dbReference type="NCBI Taxonomy" id="53336"/>
    <lineage>
        <taxon>Bacteria</taxon>
        <taxon>Pseudomonadati</taxon>
        <taxon>Pseudomonadota</taxon>
        <taxon>Gammaproteobacteria</taxon>
        <taxon>Enterobacterales</taxon>
        <taxon>Erwiniaceae</taxon>
        <taxon>Tatumella</taxon>
    </lineage>
</organism>
<dbReference type="EMBL" id="CP015579">
    <property type="protein sequence ID" value="ARU96263.1"/>
    <property type="molecule type" value="Genomic_DNA"/>
</dbReference>
<name>A0A1Y0LQI4_TATCI</name>
<dbReference type="EMBL" id="CP015581">
    <property type="protein sequence ID" value="ARV00297.1"/>
    <property type="molecule type" value="Genomic_DNA"/>
</dbReference>
<accession>A0A1Y0LQI4</accession>
<evidence type="ECO:0000313" key="2">
    <source>
        <dbReference type="EMBL" id="ARV00297.1"/>
    </source>
</evidence>
<evidence type="ECO:0000313" key="4">
    <source>
        <dbReference type="Proteomes" id="UP000195814"/>
    </source>
</evidence>
<evidence type="ECO:0008006" key="5">
    <source>
        <dbReference type="Google" id="ProtNLM"/>
    </source>
</evidence>
<sequence>MSYAIAQSPADAGTPPLSNVDKSAWALQVTPFIWAAGLHGRMSPYQRGTTMNVDKSFSDIMSDFNAGGFLNIWARHDRVVFSGDILYIDTTNSHASGPLSSYQIPGLGVTIPPGSHVGAKIDSRQSMATLMAGYRLVDKSNITLDALTGVRLWHIDNKVTVTANNPYIGKRTESYSEDFGWVDPVIGVRAFIPLTNKLSLQNQADVGGFGIGSEITWSVNATANYIVTRNLSVSAGYKILKINYDHAGRVYDVRLNGPMLGASWRF</sequence>